<proteinExistence type="predicted"/>
<dbReference type="Proteomes" id="UP000887576">
    <property type="component" value="Unplaced"/>
</dbReference>
<evidence type="ECO:0000313" key="2">
    <source>
        <dbReference type="WBParaSite" id="JU765_v2.g13866.t1"/>
    </source>
</evidence>
<reference evidence="2" key="1">
    <citation type="submission" date="2022-11" db="UniProtKB">
        <authorList>
            <consortium name="WormBaseParasite"/>
        </authorList>
    </citation>
    <scope>IDENTIFICATION</scope>
</reference>
<protein>
    <submittedName>
        <fullName evidence="2">Uncharacterized protein</fullName>
    </submittedName>
</protein>
<name>A0AC34Q850_9BILA</name>
<evidence type="ECO:0000313" key="1">
    <source>
        <dbReference type="Proteomes" id="UP000887576"/>
    </source>
</evidence>
<organism evidence="1 2">
    <name type="scientific">Panagrolaimus sp. JU765</name>
    <dbReference type="NCBI Taxonomy" id="591449"/>
    <lineage>
        <taxon>Eukaryota</taxon>
        <taxon>Metazoa</taxon>
        <taxon>Ecdysozoa</taxon>
        <taxon>Nematoda</taxon>
        <taxon>Chromadorea</taxon>
        <taxon>Rhabditida</taxon>
        <taxon>Tylenchina</taxon>
        <taxon>Panagrolaimomorpha</taxon>
        <taxon>Panagrolaimoidea</taxon>
        <taxon>Panagrolaimidae</taxon>
        <taxon>Panagrolaimus</taxon>
    </lineage>
</organism>
<accession>A0AC34Q850</accession>
<sequence>MSFLDSSRLSLIKEPTEVQLLTAAVTAFCSYIQRLTDLNDGVFPESLVKYHVSFIDAMRTELKDAMIMIDKRYAADFDDYVSHANITLDDVVVPKSFLDDGLELSFINSANAEPNENFFKDERPPSVASSVYFSASEEFEIDDTQSDFDLNESQPDLSLGFSVLGNNNVSILPAGDPLVDEVVSAAVDNQELFNNGNLIGELERDLFFEEKTLDESRPAEPVPPPSSMDFNKFDYRCRNLDFTQENDSSCSLISSFSSIASPKTPLRTIKTPEEKENEYIPSPSPSPVKLESSIDAITAALQIIKFGKSAPNLSRDHAELLDDDESTKLNENQKSTTEKVVEREFGRSPLRPKNESDV</sequence>
<dbReference type="WBParaSite" id="JU765_v2.g13866.t1">
    <property type="protein sequence ID" value="JU765_v2.g13866.t1"/>
    <property type="gene ID" value="JU765_v2.g13866"/>
</dbReference>